<keyword evidence="5 8" id="KW-0418">Kinase</keyword>
<evidence type="ECO:0000256" key="2">
    <source>
        <dbReference type="ARBA" id="ARBA00022527"/>
    </source>
</evidence>
<dbReference type="GO" id="GO:0005634">
    <property type="term" value="C:nucleus"/>
    <property type="evidence" value="ECO:0007669"/>
    <property type="project" value="TreeGrafter"/>
</dbReference>
<comment type="similarity">
    <text evidence="1">Belongs to the protein kinase superfamily. CMGC Ser/Thr protein kinase family. GSK-3 subfamily.</text>
</comment>
<accession>A0AAD4N1V7</accession>
<gene>
    <name evidence="8" type="ORF">DdX_10788</name>
</gene>
<dbReference type="Gene3D" id="3.30.200.20">
    <property type="entry name" value="Phosphorylase Kinase, domain 1"/>
    <property type="match status" value="1"/>
</dbReference>
<dbReference type="GO" id="GO:0005829">
    <property type="term" value="C:cytosol"/>
    <property type="evidence" value="ECO:0007669"/>
    <property type="project" value="TreeGrafter"/>
</dbReference>
<keyword evidence="6" id="KW-0067">ATP-binding</keyword>
<dbReference type="InterPro" id="IPR050591">
    <property type="entry name" value="GSK-3"/>
</dbReference>
<reference evidence="8" key="1">
    <citation type="submission" date="2022-01" db="EMBL/GenBank/DDBJ databases">
        <title>Genome Sequence Resource for Two Populations of Ditylenchus destructor, the Migratory Endoparasitic Phytonematode.</title>
        <authorList>
            <person name="Zhang H."/>
            <person name="Lin R."/>
            <person name="Xie B."/>
        </authorList>
    </citation>
    <scope>NUCLEOTIDE SEQUENCE</scope>
    <source>
        <strain evidence="8">BazhouSP</strain>
    </source>
</reference>
<dbReference type="InterPro" id="IPR008271">
    <property type="entry name" value="Ser/Thr_kinase_AS"/>
</dbReference>
<dbReference type="Proteomes" id="UP001201812">
    <property type="component" value="Unassembled WGS sequence"/>
</dbReference>
<dbReference type="InterPro" id="IPR000719">
    <property type="entry name" value="Prot_kinase_dom"/>
</dbReference>
<dbReference type="Gene3D" id="1.10.510.10">
    <property type="entry name" value="Transferase(Phosphotransferase) domain 1"/>
    <property type="match status" value="2"/>
</dbReference>
<evidence type="ECO:0000313" key="8">
    <source>
        <dbReference type="EMBL" id="KAI1710115.1"/>
    </source>
</evidence>
<dbReference type="GO" id="GO:0004674">
    <property type="term" value="F:protein serine/threonine kinase activity"/>
    <property type="evidence" value="ECO:0007669"/>
    <property type="project" value="UniProtKB-KW"/>
</dbReference>
<dbReference type="GO" id="GO:0032436">
    <property type="term" value="P:positive regulation of proteasomal ubiquitin-dependent protein catabolic process"/>
    <property type="evidence" value="ECO:0007669"/>
    <property type="project" value="TreeGrafter"/>
</dbReference>
<feature type="domain" description="Protein kinase" evidence="7">
    <location>
        <begin position="24"/>
        <end position="296"/>
    </location>
</feature>
<evidence type="ECO:0000256" key="3">
    <source>
        <dbReference type="ARBA" id="ARBA00022679"/>
    </source>
</evidence>
<dbReference type="SUPFAM" id="SSF56112">
    <property type="entry name" value="Protein kinase-like (PK-like)"/>
    <property type="match status" value="1"/>
</dbReference>
<evidence type="ECO:0000313" key="9">
    <source>
        <dbReference type="Proteomes" id="UP001201812"/>
    </source>
</evidence>
<protein>
    <submittedName>
        <fullName evidence="8">Protein kinase domain-containing protein</fullName>
    </submittedName>
</protein>
<evidence type="ECO:0000259" key="7">
    <source>
        <dbReference type="PROSITE" id="PS50011"/>
    </source>
</evidence>
<organism evidence="8 9">
    <name type="scientific">Ditylenchus destructor</name>
    <dbReference type="NCBI Taxonomy" id="166010"/>
    <lineage>
        <taxon>Eukaryota</taxon>
        <taxon>Metazoa</taxon>
        <taxon>Ecdysozoa</taxon>
        <taxon>Nematoda</taxon>
        <taxon>Chromadorea</taxon>
        <taxon>Rhabditida</taxon>
        <taxon>Tylenchina</taxon>
        <taxon>Tylenchomorpha</taxon>
        <taxon>Sphaerularioidea</taxon>
        <taxon>Anguinidae</taxon>
        <taxon>Anguininae</taxon>
        <taxon>Ditylenchus</taxon>
    </lineage>
</organism>
<evidence type="ECO:0000256" key="1">
    <source>
        <dbReference type="ARBA" id="ARBA00005527"/>
    </source>
</evidence>
<dbReference type="GO" id="GO:0005524">
    <property type="term" value="F:ATP binding"/>
    <property type="evidence" value="ECO:0007669"/>
    <property type="project" value="UniProtKB-KW"/>
</dbReference>
<comment type="caution">
    <text evidence="8">The sequence shown here is derived from an EMBL/GenBank/DDBJ whole genome shotgun (WGS) entry which is preliminary data.</text>
</comment>
<keyword evidence="3" id="KW-0808">Transferase</keyword>
<sequence>MTRPNKLERWVTSVCDDQQVFARIEELHFFANGVFSNVYKGRLVSANNQTIVLKKTWTKGPVSLKEVVILSELSKFNHPNIIQLLYLFKSTNHPDNRVCYGLIFEYMPITLYKHMRQFRTQGRTLNLIDVKLYAWQLFRAQAHLARHNVCHRDIKPQNILIIEPGARNNCYQITRYYRPPELLLRATKYGTEADVWSCGCVFGELLRGRSFLHGQTSSHQLELIVCELGMPTDLDYRAMRCPNRVHEFEDMPIFPGKFRNLLPQAPEEALHLLSRILIYNPSNRLYGSELLADRFFDDIFTPGATRTNGQAVTILSREDRQRALGREVAVAEINN</sequence>
<name>A0AAD4N1V7_9BILA</name>
<proteinExistence type="inferred from homology"/>
<dbReference type="GO" id="GO:0090090">
    <property type="term" value="P:negative regulation of canonical Wnt signaling pathway"/>
    <property type="evidence" value="ECO:0007669"/>
    <property type="project" value="TreeGrafter"/>
</dbReference>
<dbReference type="PANTHER" id="PTHR24057:SF18">
    <property type="entry name" value="SERINE_THREONINE-PROTEIN KINASE R03D7.5-RELATED"/>
    <property type="match status" value="1"/>
</dbReference>
<keyword evidence="9" id="KW-1185">Reference proteome</keyword>
<evidence type="ECO:0000256" key="4">
    <source>
        <dbReference type="ARBA" id="ARBA00022741"/>
    </source>
</evidence>
<dbReference type="AlphaFoldDB" id="A0AAD4N1V7"/>
<keyword evidence="2" id="KW-0723">Serine/threonine-protein kinase</keyword>
<evidence type="ECO:0000256" key="6">
    <source>
        <dbReference type="ARBA" id="ARBA00022840"/>
    </source>
</evidence>
<dbReference type="SMART" id="SM00220">
    <property type="entry name" value="S_TKc"/>
    <property type="match status" value="1"/>
</dbReference>
<dbReference type="InterPro" id="IPR011009">
    <property type="entry name" value="Kinase-like_dom_sf"/>
</dbReference>
<dbReference type="GO" id="GO:0030424">
    <property type="term" value="C:axon"/>
    <property type="evidence" value="ECO:0007669"/>
    <property type="project" value="TreeGrafter"/>
</dbReference>
<dbReference type="PANTHER" id="PTHR24057">
    <property type="entry name" value="GLYCOGEN SYNTHASE KINASE-3 ALPHA"/>
    <property type="match status" value="1"/>
</dbReference>
<dbReference type="Pfam" id="PF00069">
    <property type="entry name" value="Pkinase"/>
    <property type="match status" value="1"/>
</dbReference>
<keyword evidence="4" id="KW-0547">Nucleotide-binding</keyword>
<evidence type="ECO:0000256" key="5">
    <source>
        <dbReference type="ARBA" id="ARBA00022777"/>
    </source>
</evidence>
<dbReference type="EMBL" id="JAKKPZ010000027">
    <property type="protein sequence ID" value="KAI1710115.1"/>
    <property type="molecule type" value="Genomic_DNA"/>
</dbReference>
<dbReference type="GO" id="GO:0007165">
    <property type="term" value="P:signal transduction"/>
    <property type="evidence" value="ECO:0007669"/>
    <property type="project" value="TreeGrafter"/>
</dbReference>
<dbReference type="GO" id="GO:0070507">
    <property type="term" value="P:regulation of microtubule cytoskeleton organization"/>
    <property type="evidence" value="ECO:0007669"/>
    <property type="project" value="TreeGrafter"/>
</dbReference>
<dbReference type="PROSITE" id="PS00108">
    <property type="entry name" value="PROTEIN_KINASE_ST"/>
    <property type="match status" value="1"/>
</dbReference>
<dbReference type="PROSITE" id="PS50011">
    <property type="entry name" value="PROTEIN_KINASE_DOM"/>
    <property type="match status" value="1"/>
</dbReference>
<dbReference type="GO" id="GO:0030154">
    <property type="term" value="P:cell differentiation"/>
    <property type="evidence" value="ECO:0007669"/>
    <property type="project" value="TreeGrafter"/>
</dbReference>